<evidence type="ECO:0000313" key="2">
    <source>
        <dbReference type="EMBL" id="BAF17612.1"/>
    </source>
</evidence>
<reference evidence="2" key="4">
    <citation type="journal article" date="2007" name="Genome Res.">
        <title>Curated Genome Annotation of Oryza sativa ssp. japonica and Comparative Genome Analysis with Arabidopsis thaliana.</title>
        <authorList>
            <consortium name="The Rice Annotation Project (RAP)"/>
            <person name="Itoh T."/>
            <person name="Tanaka T."/>
            <person name="Barrero R.A."/>
            <person name="Yamasaki C."/>
            <person name="Fujii Y."/>
            <person name="Hilton P.B."/>
            <person name="Antonio B.A."/>
            <person name="Aono H."/>
            <person name="Apweiler R."/>
            <person name="Bruskiewich R."/>
            <person name="Bureau T."/>
            <person name="Burr F."/>
            <person name="Costa de Oliveira A."/>
            <person name="Fuks G."/>
            <person name="Habara T."/>
            <person name="Haberer G."/>
            <person name="Han B."/>
            <person name="Harada E."/>
            <person name="Hiraki A.T."/>
            <person name="Hirochika H."/>
            <person name="Hoen D."/>
            <person name="Hokari H."/>
            <person name="Hosokawa S."/>
            <person name="Hsing Y."/>
            <person name="Ikawa H."/>
            <person name="Ikeo K."/>
            <person name="Imanishi T."/>
            <person name="Ito Y."/>
            <person name="Jaiswal P."/>
            <person name="Kanno M."/>
            <person name="Kawahara Y."/>
            <person name="Kawamura T."/>
            <person name="Kawashima H."/>
            <person name="Khurana J.P."/>
            <person name="Kikuchi S."/>
            <person name="Komatsu S."/>
            <person name="Koyanagi K.O."/>
            <person name="Kubooka H."/>
            <person name="Lieberherr D."/>
            <person name="Lin Y.C."/>
            <person name="Lonsdale D."/>
            <person name="Matsumoto T."/>
            <person name="Matsuya A."/>
            <person name="McCombie W.R."/>
            <person name="Messing J."/>
            <person name="Miyao A."/>
            <person name="Mulder N."/>
            <person name="Nagamura Y."/>
            <person name="Nam J."/>
            <person name="Namiki N."/>
            <person name="Numa H."/>
            <person name="Nurimoto S."/>
            <person name="O'donovan C."/>
            <person name="Ohyanagi H."/>
            <person name="Okido T."/>
            <person name="Oota S."/>
            <person name="Osato N."/>
            <person name="Palmer L.E."/>
            <person name="Quetier F."/>
            <person name="Raghuvanshi S."/>
            <person name="Saichi N."/>
            <person name="Sakai H."/>
            <person name="Sakai Y."/>
            <person name="Sakata K."/>
            <person name="Sakurai T."/>
            <person name="Sato F."/>
            <person name="Sato Y."/>
            <person name="Schoof H."/>
            <person name="Seki M."/>
            <person name="Shibata M."/>
            <person name="Shimizu Y."/>
            <person name="Shinozaki K."/>
            <person name="Shinso Y."/>
            <person name="Singh N.K."/>
            <person name="Smith-White B."/>
            <person name="Takeda J."/>
            <person name="Tanino M."/>
            <person name="Tatusova T."/>
            <person name="Thongjuea S."/>
            <person name="Todokoro F."/>
            <person name="Tsugane M."/>
            <person name="Tyagi A.K."/>
            <person name="Vanavichit A."/>
            <person name="Wang A."/>
            <person name="Wing R.A."/>
            <person name="Yamaguchi K."/>
            <person name="Yamamoto M."/>
            <person name="Yamamoto N."/>
            <person name="Yu Y."/>
            <person name="Zhang H."/>
            <person name="Zhao Q."/>
            <person name="Higo K."/>
            <person name="Burr B."/>
            <person name="Gojobori T."/>
            <person name="Sasaki T."/>
        </authorList>
    </citation>
    <scope>NUCLEOTIDE SEQUENCE</scope>
</reference>
<dbReference type="Proteomes" id="UP000000763">
    <property type="component" value="Chromosome 5"/>
</dbReference>
<reference evidence="2" key="7">
    <citation type="submission" date="2012-08" db="EMBL/GenBank/DDBJ databases">
        <title>Oryza sativa nipponbare(GA3) genomic DNA, chromosome 5.</title>
        <authorList>
            <consortium name="IRGSP(International Rice Genome Sequencing Project)"/>
        </authorList>
    </citation>
    <scope>NUCLEOTIDE SEQUENCE</scope>
</reference>
<dbReference type="EMBL" id="AC130602">
    <property type="protein sequence ID" value="AAU90107.1"/>
    <property type="molecule type" value="Genomic_DNA"/>
</dbReference>
<reference evidence="2" key="5">
    <citation type="journal article" date="2008" name="Nucleic Acids Res.">
        <title>The Rice Annotation Project Database (RAP-DB): 2008 update.</title>
        <authorList>
            <consortium name="The Rice Annotation Project (RAP)"/>
            <person name="Tanaka T."/>
            <person name="Antonio B.A."/>
            <person name="Kikuchi S."/>
            <person name="Matsumoto T."/>
            <person name="Nagamura Y."/>
            <person name="Numa H."/>
            <person name="Sakai H."/>
            <person name="Wu J."/>
            <person name="Itoh T."/>
            <person name="Sasaki T."/>
            <person name="Aono R."/>
            <person name="Fujii Y."/>
            <person name="Habara T."/>
            <person name="Harada E."/>
            <person name="Kanno M."/>
            <person name="Kawahara Y."/>
            <person name="Kawashima H."/>
            <person name="Kubooka H."/>
            <person name="Matsuya A."/>
            <person name="Nakaoka H."/>
            <person name="Saichi N."/>
            <person name="Sanbonmatsu R."/>
            <person name="Sato Y."/>
            <person name="Shinso Y."/>
            <person name="Suzuki M."/>
            <person name="Takeda J."/>
            <person name="Tanino M."/>
            <person name="Todokoro F."/>
            <person name="Yamaguchi K."/>
            <person name="Yamamoto N."/>
            <person name="Yamasaki C."/>
            <person name="Imanishi T."/>
            <person name="Okido T."/>
            <person name="Tada M."/>
            <person name="Ikeo K."/>
            <person name="Tateno Y."/>
            <person name="Gojobori T."/>
            <person name="Lin Y.C."/>
            <person name="Wei F.J."/>
            <person name="Hsing Y.I."/>
            <person name="Zhao Q."/>
            <person name="Han B."/>
            <person name="Kramer M.R."/>
            <person name="McCombie R.W."/>
            <person name="Lonsdale D."/>
            <person name="O'Donovan C.C."/>
            <person name="Whitfield E.J."/>
            <person name="Apweiler R."/>
            <person name="Koyanagi K.O."/>
            <person name="Khurana J.P."/>
            <person name="Raghuvanshi S."/>
            <person name="Singh N.K."/>
            <person name="Tyagi A.K."/>
            <person name="Haberer G."/>
            <person name="Fujisawa M."/>
            <person name="Hosokawa S."/>
            <person name="Ito Y."/>
            <person name="Ikawa H."/>
            <person name="Shibata M."/>
            <person name="Yamamoto M."/>
            <person name="Bruskiewich R.M."/>
            <person name="Hoen D.R."/>
            <person name="Bureau TE."/>
            <person name="Namiki N."/>
            <person name="Ohyanagi H."/>
            <person name="Sakai Y."/>
            <person name="Nobushima S."/>
            <person name="Sakata K."/>
            <person name="Barrero R.A."/>
            <person name="Sato Y."/>
            <person name="Souvorov A."/>
            <person name="Smith-White B."/>
            <person name="Tatusova T."/>
            <person name="An S."/>
            <person name="An G."/>
            <person name="OOta S."/>
            <person name="Fuks G."/>
            <person name="Messing J."/>
            <person name="Christie K.R."/>
            <person name="Lieberherr D."/>
            <person name="Kim H."/>
            <person name="Zuccolo A."/>
            <person name="Wing R.A."/>
            <person name="Nobuta K."/>
            <person name="Green P.J."/>
            <person name="Lu C."/>
            <person name="Meyers BC."/>
            <person name="Chaparro C."/>
            <person name="Piegu B."/>
            <person name="Panaud O."/>
            <person name="Echeverria M."/>
        </authorList>
    </citation>
    <scope>NUCLEOTIDE SEQUENCE</scope>
</reference>
<dbReference type="EMBL" id="AP008211">
    <property type="protein sequence ID" value="BAF17612.1"/>
    <property type="molecule type" value="Genomic_DNA"/>
</dbReference>
<reference evidence="3" key="6">
    <citation type="journal article" date="2008" name="Nucleic Acids Res.">
        <title>The rice annotation project database (RAP-DB): 2008 update.</title>
        <authorList>
            <consortium name="The rice annotation project (RAP)"/>
        </authorList>
    </citation>
    <scope>GENOME REANNOTATION</scope>
    <source>
        <strain evidence="3">cv. Nipponbare</strain>
    </source>
</reference>
<evidence type="ECO:0000313" key="1">
    <source>
        <dbReference type="EMBL" id="AAU90107.1"/>
    </source>
</evidence>
<evidence type="ECO:0000313" key="3">
    <source>
        <dbReference type="Proteomes" id="UP000000763"/>
    </source>
</evidence>
<organism evidence="2 3">
    <name type="scientific">Oryza sativa subsp. japonica</name>
    <name type="common">Rice</name>
    <dbReference type="NCBI Taxonomy" id="39947"/>
    <lineage>
        <taxon>Eukaryota</taxon>
        <taxon>Viridiplantae</taxon>
        <taxon>Streptophyta</taxon>
        <taxon>Embryophyta</taxon>
        <taxon>Tracheophyta</taxon>
        <taxon>Spermatophyta</taxon>
        <taxon>Magnoliopsida</taxon>
        <taxon>Liliopsida</taxon>
        <taxon>Poales</taxon>
        <taxon>Poaceae</taxon>
        <taxon>BOP clade</taxon>
        <taxon>Oryzoideae</taxon>
        <taxon>Oryzeae</taxon>
        <taxon>Oryzinae</taxon>
        <taxon>Oryza</taxon>
        <taxon>Oryza sativa</taxon>
    </lineage>
</organism>
<reference evidence="1" key="1">
    <citation type="submission" date="2004-10" db="EMBL/GenBank/DDBJ databases">
        <title>Oryza sativa BAC B1122D01 genomic sequence.</title>
        <authorList>
            <person name="Chow T.-Y."/>
            <person name="Hsing Y.-I.C."/>
            <person name="Chen C.-S."/>
            <person name="Chen H.-H."/>
            <person name="Liu S.-M."/>
            <person name="Chao Y.-T."/>
            <person name="Chang S.-J."/>
            <person name="Chen H.-C."/>
            <person name="Chen S.-K."/>
            <person name="Chen T.-R."/>
            <person name="Chen Y.-L."/>
            <person name="Cheng C.-H."/>
            <person name="Chung C.-I."/>
            <person name="Han S.-Y."/>
            <person name="Hsiao S.-H."/>
            <person name="Hsiung J.-N."/>
            <person name="Hsu C.-H."/>
            <person name="Huang J.-J."/>
            <person name="Kau P.-I."/>
            <person name="Lee M.-C."/>
            <person name="Leu H.-L."/>
            <person name="Li Y.-F."/>
            <person name="Lin S.-J."/>
            <person name="Lin Y.-C."/>
            <person name="Wu S.-W."/>
            <person name="Yu C.-Y."/>
            <person name="Yu S.-W."/>
            <person name="Wu H.-P."/>
            <person name="Shaw J.-F."/>
        </authorList>
    </citation>
    <scope>NUCLEOTIDE SEQUENCE</scope>
</reference>
<name>Q0DHR1_ORYSJ</name>
<reference evidence="2 3" key="2">
    <citation type="journal article" date="2005" name="Nature">
        <title>The map-based sequence of the rice genome.</title>
        <authorList>
            <consortium name="International rice genome sequencing project (IRGSP)"/>
            <person name="Matsumoto T."/>
            <person name="Wu J."/>
            <person name="Kanamori H."/>
            <person name="Katayose Y."/>
            <person name="Fujisawa M."/>
            <person name="Namiki N."/>
            <person name="Mizuno H."/>
            <person name="Yamamoto K."/>
            <person name="Antonio B.A."/>
            <person name="Baba T."/>
            <person name="Sakata K."/>
            <person name="Nagamura Y."/>
            <person name="Aoki H."/>
            <person name="Arikawa K."/>
            <person name="Arita K."/>
            <person name="Bito T."/>
            <person name="Chiden Y."/>
            <person name="Fujitsuka N."/>
            <person name="Fukunaka R."/>
            <person name="Hamada M."/>
            <person name="Harada C."/>
            <person name="Hayashi A."/>
            <person name="Hijishita S."/>
            <person name="Honda M."/>
            <person name="Hosokawa S."/>
            <person name="Ichikawa Y."/>
            <person name="Idonuma A."/>
            <person name="Iijima M."/>
            <person name="Ikeda M."/>
            <person name="Ikeno M."/>
            <person name="Ito K."/>
            <person name="Ito S."/>
            <person name="Ito T."/>
            <person name="Ito Y."/>
            <person name="Ito Y."/>
            <person name="Iwabuchi A."/>
            <person name="Kamiya K."/>
            <person name="Karasawa W."/>
            <person name="Kurita K."/>
            <person name="Katagiri S."/>
            <person name="Kikuta A."/>
            <person name="Kobayashi H."/>
            <person name="Kobayashi N."/>
            <person name="Machita K."/>
            <person name="Maehara T."/>
            <person name="Masukawa M."/>
            <person name="Mizubayashi T."/>
            <person name="Mukai Y."/>
            <person name="Nagasaki H."/>
            <person name="Nagata Y."/>
            <person name="Naito S."/>
            <person name="Nakashima M."/>
            <person name="Nakama Y."/>
            <person name="Nakamichi Y."/>
            <person name="Nakamura M."/>
            <person name="Meguro A."/>
            <person name="Negishi M."/>
            <person name="Ohta I."/>
            <person name="Ohta T."/>
            <person name="Okamoto M."/>
            <person name="Ono N."/>
            <person name="Saji S."/>
            <person name="Sakaguchi M."/>
            <person name="Sakai K."/>
            <person name="Shibata M."/>
            <person name="Shimokawa T."/>
            <person name="Song J."/>
            <person name="Takazaki Y."/>
            <person name="Terasawa K."/>
            <person name="Tsugane M."/>
            <person name="Tsuji K."/>
            <person name="Ueda S."/>
            <person name="Waki K."/>
            <person name="Yamagata H."/>
            <person name="Yamamoto M."/>
            <person name="Yamamoto S."/>
            <person name="Yamane H."/>
            <person name="Yoshiki S."/>
            <person name="Yoshihara R."/>
            <person name="Yukawa K."/>
            <person name="Zhong H."/>
            <person name="Yano M."/>
            <person name="Yuan Q."/>
            <person name="Ouyang S."/>
            <person name="Liu J."/>
            <person name="Jones K.M."/>
            <person name="Gansberger K."/>
            <person name="Moffat K."/>
            <person name="Hill J."/>
            <person name="Bera J."/>
            <person name="Fadrosh D."/>
            <person name="Jin S."/>
            <person name="Johri S."/>
            <person name="Kim M."/>
            <person name="Overton L."/>
            <person name="Reardon M."/>
            <person name="Tsitrin T."/>
            <person name="Vuong H."/>
            <person name="Weaver B."/>
            <person name="Ciecko A."/>
            <person name="Tallon L."/>
            <person name="Jackson J."/>
            <person name="Pai G."/>
            <person name="Aken S.V."/>
            <person name="Utterback T."/>
            <person name="Reidmuller S."/>
            <person name="Feldblyum T."/>
            <person name="Hsiao J."/>
            <person name="Zismann V."/>
            <person name="Iobst S."/>
            <person name="de Vazeille A.R."/>
            <person name="Buell C.R."/>
            <person name="Ying K."/>
            <person name="Li Y."/>
            <person name="Lu T."/>
            <person name="Huang Y."/>
            <person name="Zhao Q."/>
            <person name="Feng Q."/>
            <person name="Zhang L."/>
            <person name="Zhu J."/>
            <person name="Weng Q."/>
            <person name="Mu J."/>
            <person name="Lu Y."/>
            <person name="Fan D."/>
            <person name="Liu Y."/>
            <person name="Guan J."/>
            <person name="Zhang Y."/>
            <person name="Yu S."/>
            <person name="Liu X."/>
            <person name="Zhang Y."/>
            <person name="Hong G."/>
            <person name="Han B."/>
            <person name="Choisne N."/>
            <person name="Demange N."/>
            <person name="Orjeda G."/>
            <person name="Samain S."/>
            <person name="Cattolico L."/>
            <person name="Pelletier E."/>
            <person name="Couloux A."/>
            <person name="Segurens B."/>
            <person name="Wincker P."/>
            <person name="D'Hont A."/>
            <person name="Scarpelli C."/>
            <person name="Weissenbach J."/>
            <person name="Salanoubat M."/>
            <person name="Quetier F."/>
            <person name="Yu Y."/>
            <person name="Kim H.R."/>
            <person name="Rambo T."/>
            <person name="Currie J."/>
            <person name="Collura K."/>
            <person name="Luo M."/>
            <person name="Yang T."/>
            <person name="Ammiraju J.S.S."/>
            <person name="Engler F."/>
            <person name="Soderlund C."/>
            <person name="Wing R.A."/>
            <person name="Palmer L.E."/>
            <person name="de la Bastide M."/>
            <person name="Spiegel L."/>
            <person name="Nascimento L."/>
            <person name="Zutavern T."/>
            <person name="O'Shaughnessy A."/>
            <person name="Dike S."/>
            <person name="Dedhia N."/>
            <person name="Preston R."/>
            <person name="Balija V."/>
            <person name="McCombie W.R."/>
            <person name="Chow T."/>
            <person name="Chen H."/>
            <person name="Chung M."/>
            <person name="Chen C."/>
            <person name="Shaw J."/>
            <person name="Wu H."/>
            <person name="Hsiao K."/>
            <person name="Chao Y."/>
            <person name="Chu M."/>
            <person name="Cheng C."/>
            <person name="Hour A."/>
            <person name="Lee P."/>
            <person name="Lin S."/>
            <person name="Lin Y."/>
            <person name="Liou J."/>
            <person name="Liu S."/>
            <person name="Hsing Y."/>
            <person name="Raghuvanshi S."/>
            <person name="Mohanty A."/>
            <person name="Bharti A.K."/>
            <person name="Gaur A."/>
            <person name="Gupta V."/>
            <person name="Kumar D."/>
            <person name="Ravi V."/>
            <person name="Vij S."/>
            <person name="Kapur A."/>
            <person name="Khurana P."/>
            <person name="Khurana P."/>
            <person name="Khurana J.P."/>
            <person name="Tyagi A.K."/>
            <person name="Gaikwad K."/>
            <person name="Singh A."/>
            <person name="Dalal V."/>
            <person name="Srivastava S."/>
            <person name="Dixit A."/>
            <person name="Pal A.K."/>
            <person name="Ghazi I.A."/>
            <person name="Yadav M."/>
            <person name="Pandit A."/>
            <person name="Bhargava A."/>
            <person name="Sureshbabu K."/>
            <person name="Batra K."/>
            <person name="Sharma T.R."/>
            <person name="Mohapatra T."/>
            <person name="Singh N.K."/>
            <person name="Messing J."/>
            <person name="Nelson A.B."/>
            <person name="Fuks G."/>
            <person name="Kavchok S."/>
            <person name="Keizer G."/>
            <person name="Linton E."/>
            <person name="Llaca V."/>
            <person name="Song R."/>
            <person name="Tanyolac B."/>
            <person name="Young S."/>
            <person name="Ho-Il K."/>
            <person name="Hahn J.H."/>
            <person name="Sangsakoo G."/>
            <person name="Vanavichit A."/>
            <person name="de Mattos Luiz.A.T."/>
            <person name="Zimmer P.D."/>
            <person name="Malone G."/>
            <person name="Dellagostin O."/>
            <person name="de Oliveira A.C."/>
            <person name="Bevan M."/>
            <person name="Bancroft I."/>
            <person name="Minx P."/>
            <person name="Cordum H."/>
            <person name="Wilson R."/>
            <person name="Cheng Z."/>
            <person name="Jin W."/>
            <person name="Jiang J."/>
            <person name="Leong S.A."/>
            <person name="Iwama H."/>
            <person name="Gojobori T."/>
            <person name="Itoh T."/>
            <person name="Niimura Y."/>
            <person name="Fujii Y."/>
            <person name="Habara T."/>
            <person name="Sakai H."/>
            <person name="Sato Y."/>
            <person name="Wilson G."/>
            <person name="Kumar K."/>
            <person name="McCouch S."/>
            <person name="Juretic N."/>
            <person name="Hoen D."/>
            <person name="Wright S."/>
            <person name="Bruskiewich R."/>
            <person name="Bureau T."/>
            <person name="Miyao A."/>
            <person name="Hirochika H."/>
            <person name="Nishikawa T."/>
            <person name="Kadowaki K."/>
            <person name="Sugiura M."/>
            <person name="Burr B."/>
            <person name="Sasaki T."/>
        </authorList>
    </citation>
    <scope>NUCLEOTIDE SEQUENCE [LARGE SCALE GENOMIC DNA]</scope>
    <source>
        <strain evidence="3">cv. Nipponbare</strain>
    </source>
</reference>
<dbReference type="AlphaFoldDB" id="Q0DHR1"/>
<gene>
    <name evidence="2" type="ordered locus">Os05g0449100</name>
    <name evidence="1" type="ORF">B1122D01.2</name>
</gene>
<dbReference type="KEGG" id="dosa:Os05g0449100"/>
<sequence length="94" mass="10777">MFGFKPDAHPSSLRLSMLAHTEGQSLLFLRSCQKKITIGDLVIRHSRSKEMSAELLRARILGLDFTVCWRAMVRKPAAGRRRFGRHAEIDARDR</sequence>
<protein>
    <submittedName>
        <fullName evidence="2">Os05g0449100 protein</fullName>
    </submittedName>
</protein>
<proteinExistence type="predicted"/>
<reference evidence="2" key="3">
    <citation type="journal article" date="2006" name="Nucleic Acids Res.">
        <title>The Rice Annotation Project Database (RAP-DB): hub for Oryza sativa ssp. japonica genome information.</title>
        <authorList>
            <person name="Ohyanagi H."/>
            <person name="Tanaka T."/>
            <person name="Sakai H."/>
            <person name="Shigemoto Y."/>
            <person name="Yamaguchi K."/>
            <person name="Habara T."/>
            <person name="Fujii Y."/>
            <person name="Antonio B.A."/>
            <person name="Nagamura Y."/>
            <person name="Imanishi T."/>
            <person name="Ikeo K."/>
            <person name="Itoh T."/>
            <person name="Gojobori T."/>
            <person name="Sasaki T."/>
        </authorList>
    </citation>
    <scope>NUCLEOTIDE SEQUENCE</scope>
</reference>
<reference evidence="2" key="8">
    <citation type="submission" date="2012-08" db="EMBL/GenBank/DDBJ databases">
        <title>The Second Rice Annotation Project Meeting (RAP2).</title>
        <authorList>
            <consortium name="The Rice Annotation Project (RAP)"/>
        </authorList>
    </citation>
    <scope>NUCLEOTIDE SEQUENCE</scope>
</reference>
<accession>Q0DHR1</accession>
<dbReference type="Gramene" id="Os05t0449100-01">
    <property type="protein sequence ID" value="Os05t0449100-01"/>
    <property type="gene ID" value="Os05g0449100"/>
</dbReference>